<dbReference type="AlphaFoldDB" id="A0A4R8LJ13"/>
<feature type="transmembrane region" description="Helical" evidence="1">
    <location>
        <begin position="41"/>
        <end position="59"/>
    </location>
</feature>
<evidence type="ECO:0000313" key="2">
    <source>
        <dbReference type="EMBL" id="TDY43424.1"/>
    </source>
</evidence>
<dbReference type="EMBL" id="SORF01000011">
    <property type="protein sequence ID" value="TDY43424.1"/>
    <property type="molecule type" value="Genomic_DNA"/>
</dbReference>
<comment type="caution">
    <text evidence="2">The sequence shown here is derived from an EMBL/GenBank/DDBJ whole genome shotgun (WGS) entry which is preliminary data.</text>
</comment>
<name>A0A4R8LJ13_9BACL</name>
<sequence length="167" mass="17320">MDKTLIGLAAVTAAGYAICAGARPEVAAEGWNEAIDMLVNAIPWILVSMFAAGLAAQLFDSAAIALWLGPQSGVIGITLAALMGLVGTGSRFAVYPLAAGLLAADAAPGAVFAFMTSWQLISLTRLPAELPFFGIRYTALKTAVSLLMAIAGGVAFQGLWGHWQRLR</sequence>
<feature type="transmembrane region" description="Helical" evidence="1">
    <location>
        <begin position="92"/>
        <end position="118"/>
    </location>
</feature>
<gene>
    <name evidence="2" type="ORF">C7445_11172</name>
</gene>
<dbReference type="Proteomes" id="UP000294581">
    <property type="component" value="Unassembled WGS sequence"/>
</dbReference>
<feature type="transmembrane region" description="Helical" evidence="1">
    <location>
        <begin position="139"/>
        <end position="160"/>
    </location>
</feature>
<reference evidence="2 3" key="1">
    <citation type="submission" date="2019-03" db="EMBL/GenBank/DDBJ databases">
        <title>Genomic Encyclopedia of Type Strains, Phase IV (KMG-IV): sequencing the most valuable type-strain genomes for metagenomic binning, comparative biology and taxonomic classification.</title>
        <authorList>
            <person name="Goeker M."/>
        </authorList>
    </citation>
    <scope>NUCLEOTIDE SEQUENCE [LARGE SCALE GENOMIC DNA]</scope>
    <source>
        <strain evidence="2 3">DSM 17974</strain>
    </source>
</reference>
<evidence type="ECO:0000313" key="3">
    <source>
        <dbReference type="Proteomes" id="UP000294581"/>
    </source>
</evidence>
<dbReference type="OrthoDB" id="5465282at2"/>
<protein>
    <recommendedName>
        <fullName evidence="4">Permease</fullName>
    </recommendedName>
</protein>
<evidence type="ECO:0008006" key="4">
    <source>
        <dbReference type="Google" id="ProtNLM"/>
    </source>
</evidence>
<keyword evidence="3" id="KW-1185">Reference proteome</keyword>
<proteinExistence type="predicted"/>
<feature type="transmembrane region" description="Helical" evidence="1">
    <location>
        <begin position="66"/>
        <end position="86"/>
    </location>
</feature>
<dbReference type="RefSeq" id="WP_134160325.1">
    <property type="nucleotide sequence ID" value="NZ_BSUS01000001.1"/>
</dbReference>
<evidence type="ECO:0000256" key="1">
    <source>
        <dbReference type="SAM" id="Phobius"/>
    </source>
</evidence>
<keyword evidence="1" id="KW-1133">Transmembrane helix</keyword>
<keyword evidence="1" id="KW-0812">Transmembrane</keyword>
<keyword evidence="1" id="KW-0472">Membrane</keyword>
<organism evidence="2 3">
    <name type="scientific">Alicyclobacillus sacchari</name>
    <dbReference type="NCBI Taxonomy" id="392010"/>
    <lineage>
        <taxon>Bacteria</taxon>
        <taxon>Bacillati</taxon>
        <taxon>Bacillota</taxon>
        <taxon>Bacilli</taxon>
        <taxon>Bacillales</taxon>
        <taxon>Alicyclobacillaceae</taxon>
        <taxon>Alicyclobacillus</taxon>
    </lineage>
</organism>
<accession>A0A4R8LJ13</accession>